<protein>
    <submittedName>
        <fullName evidence="1">Uncharacterized protein</fullName>
    </submittedName>
</protein>
<reference evidence="2" key="1">
    <citation type="submission" date="2016-06" db="EMBL/GenBank/DDBJ databases">
        <title>Parallel loss of symbiosis genes in relatives of nitrogen-fixing non-legume Parasponia.</title>
        <authorList>
            <person name="Van Velzen R."/>
            <person name="Holmer R."/>
            <person name="Bu F."/>
            <person name="Rutten L."/>
            <person name="Van Zeijl A."/>
            <person name="Liu W."/>
            <person name="Santuari L."/>
            <person name="Cao Q."/>
            <person name="Sharma T."/>
            <person name="Shen D."/>
            <person name="Roswanjaya Y."/>
            <person name="Wardhani T."/>
            <person name="Kalhor M.S."/>
            <person name="Jansen J."/>
            <person name="Van den Hoogen J."/>
            <person name="Gungor B."/>
            <person name="Hartog M."/>
            <person name="Hontelez J."/>
            <person name="Verver J."/>
            <person name="Yang W.-C."/>
            <person name="Schijlen E."/>
            <person name="Repin R."/>
            <person name="Schilthuizen M."/>
            <person name="Schranz E."/>
            <person name="Heidstra R."/>
            <person name="Miyata K."/>
            <person name="Fedorova E."/>
            <person name="Kohlen W."/>
            <person name="Bisseling T."/>
            <person name="Smit S."/>
            <person name="Geurts R."/>
        </authorList>
    </citation>
    <scope>NUCLEOTIDE SEQUENCE [LARGE SCALE GENOMIC DNA]</scope>
    <source>
        <strain evidence="2">cv. RG33-2</strain>
    </source>
</reference>
<dbReference type="Proteomes" id="UP000237000">
    <property type="component" value="Unassembled WGS sequence"/>
</dbReference>
<dbReference type="OrthoDB" id="10421919at2759"/>
<sequence length="91" mass="10231">MEFFSPDLQHHLTSREVFHFSLATNAHIAPSPVALKCPDCCPQLVNGSTMKNLLSPVKNLHARRVLKEEEDEAPLSLKVHSWLPRSDLISC</sequence>
<dbReference type="EMBL" id="JXTC01000173">
    <property type="protein sequence ID" value="PON83776.1"/>
    <property type="molecule type" value="Genomic_DNA"/>
</dbReference>
<dbReference type="AlphaFoldDB" id="A0A2P5EE20"/>
<accession>A0A2P5EE20</accession>
<gene>
    <name evidence="1" type="ORF">TorRG33x02_204430</name>
</gene>
<keyword evidence="2" id="KW-1185">Reference proteome</keyword>
<proteinExistence type="predicted"/>
<dbReference type="InParanoid" id="A0A2P5EE20"/>
<organism evidence="1 2">
    <name type="scientific">Trema orientale</name>
    <name type="common">Charcoal tree</name>
    <name type="synonym">Celtis orientalis</name>
    <dbReference type="NCBI Taxonomy" id="63057"/>
    <lineage>
        <taxon>Eukaryota</taxon>
        <taxon>Viridiplantae</taxon>
        <taxon>Streptophyta</taxon>
        <taxon>Embryophyta</taxon>
        <taxon>Tracheophyta</taxon>
        <taxon>Spermatophyta</taxon>
        <taxon>Magnoliopsida</taxon>
        <taxon>eudicotyledons</taxon>
        <taxon>Gunneridae</taxon>
        <taxon>Pentapetalae</taxon>
        <taxon>rosids</taxon>
        <taxon>fabids</taxon>
        <taxon>Rosales</taxon>
        <taxon>Cannabaceae</taxon>
        <taxon>Trema</taxon>
    </lineage>
</organism>
<evidence type="ECO:0000313" key="1">
    <source>
        <dbReference type="EMBL" id="PON83776.1"/>
    </source>
</evidence>
<comment type="caution">
    <text evidence="1">The sequence shown here is derived from an EMBL/GenBank/DDBJ whole genome shotgun (WGS) entry which is preliminary data.</text>
</comment>
<name>A0A2P5EE20_TREOI</name>
<evidence type="ECO:0000313" key="2">
    <source>
        <dbReference type="Proteomes" id="UP000237000"/>
    </source>
</evidence>